<sequence length="197" mass="22067">MHPYQCFVAIGDSVTEGIGDPVEGFAQQGAHDTLALRLKTLNPELKYVNLARRGLLTREIRQTQLPAAQALKPDLVSIIAGANDLLMRRWNPDQFETDFAAMLGAFPTRTERLTMTLPNFSIPLGMPATMKARFERQWVQANDIIRRLARRHDALLLNVGANMDFHHADVWSADRVHPNARGYAQTAQAMAELLNLP</sequence>
<keyword evidence="3" id="KW-1185">Reference proteome</keyword>
<evidence type="ECO:0000259" key="1">
    <source>
        <dbReference type="Pfam" id="PF13472"/>
    </source>
</evidence>
<comment type="caution">
    <text evidence="2">The sequence shown here is derived from an EMBL/GenBank/DDBJ whole genome shotgun (WGS) entry which is preliminary data.</text>
</comment>
<dbReference type="PANTHER" id="PTHR43784">
    <property type="entry name" value="GDSL-LIKE LIPASE/ACYLHYDROLASE, PUTATIVE (AFU_ORTHOLOGUE AFUA_2G00820)-RELATED"/>
    <property type="match status" value="1"/>
</dbReference>
<evidence type="ECO:0000313" key="2">
    <source>
        <dbReference type="EMBL" id="MFC3859557.1"/>
    </source>
</evidence>
<dbReference type="Proteomes" id="UP001595748">
    <property type="component" value="Unassembled WGS sequence"/>
</dbReference>
<dbReference type="InterPro" id="IPR036514">
    <property type="entry name" value="SGNH_hydro_sf"/>
</dbReference>
<dbReference type="RefSeq" id="WP_380075718.1">
    <property type="nucleotide sequence ID" value="NZ_JBHRZF010000019.1"/>
</dbReference>
<dbReference type="SUPFAM" id="SSF52266">
    <property type="entry name" value="SGNH hydrolase"/>
    <property type="match status" value="1"/>
</dbReference>
<dbReference type="EMBL" id="JBHRZF010000019">
    <property type="protein sequence ID" value="MFC3859557.1"/>
    <property type="molecule type" value="Genomic_DNA"/>
</dbReference>
<dbReference type="EC" id="3.1.-.-" evidence="2"/>
<keyword evidence="2" id="KW-0378">Hydrolase</keyword>
<evidence type="ECO:0000313" key="3">
    <source>
        <dbReference type="Proteomes" id="UP001595748"/>
    </source>
</evidence>
<dbReference type="CDD" id="cd01832">
    <property type="entry name" value="SGNH_hydrolase_like_1"/>
    <property type="match status" value="1"/>
</dbReference>
<dbReference type="InterPro" id="IPR013830">
    <property type="entry name" value="SGNH_hydro"/>
</dbReference>
<accession>A0ABV8A4X4</accession>
<feature type="domain" description="SGNH hydrolase-type esterase" evidence="1">
    <location>
        <begin position="9"/>
        <end position="184"/>
    </location>
</feature>
<dbReference type="InterPro" id="IPR053140">
    <property type="entry name" value="GDSL_Rv0518-like"/>
</dbReference>
<proteinExistence type="predicted"/>
<protein>
    <submittedName>
        <fullName evidence="2">SGNH/GDSL hydrolase family protein</fullName>
        <ecNumber evidence="2">3.1.-.-</ecNumber>
    </submittedName>
</protein>
<gene>
    <name evidence="2" type="ORF">ACFOPQ_02065</name>
</gene>
<dbReference type="PANTHER" id="PTHR43784:SF2">
    <property type="entry name" value="GDSL-LIKE LIPASE_ACYLHYDROLASE, PUTATIVE (AFU_ORTHOLOGUE AFUA_2G00820)-RELATED"/>
    <property type="match status" value="1"/>
</dbReference>
<dbReference type="Pfam" id="PF13472">
    <property type="entry name" value="Lipase_GDSL_2"/>
    <property type="match status" value="1"/>
</dbReference>
<name>A0ABV8A4X4_9DEIO</name>
<dbReference type="Gene3D" id="3.40.50.1110">
    <property type="entry name" value="SGNH hydrolase"/>
    <property type="match status" value="1"/>
</dbReference>
<dbReference type="GO" id="GO:0016787">
    <property type="term" value="F:hydrolase activity"/>
    <property type="evidence" value="ECO:0007669"/>
    <property type="project" value="UniProtKB-KW"/>
</dbReference>
<reference evidence="3" key="1">
    <citation type="journal article" date="2019" name="Int. J. Syst. Evol. Microbiol.">
        <title>The Global Catalogue of Microorganisms (GCM) 10K type strain sequencing project: providing services to taxonomists for standard genome sequencing and annotation.</title>
        <authorList>
            <consortium name="The Broad Institute Genomics Platform"/>
            <consortium name="The Broad Institute Genome Sequencing Center for Infectious Disease"/>
            <person name="Wu L."/>
            <person name="Ma J."/>
        </authorList>
    </citation>
    <scope>NUCLEOTIDE SEQUENCE [LARGE SCALE GENOMIC DNA]</scope>
    <source>
        <strain evidence="3">CCTCC AB 2013263</strain>
    </source>
</reference>
<organism evidence="2 3">
    <name type="scientific">Deinococcus antarcticus</name>
    <dbReference type="NCBI Taxonomy" id="1298767"/>
    <lineage>
        <taxon>Bacteria</taxon>
        <taxon>Thermotogati</taxon>
        <taxon>Deinococcota</taxon>
        <taxon>Deinococci</taxon>
        <taxon>Deinococcales</taxon>
        <taxon>Deinococcaceae</taxon>
        <taxon>Deinococcus</taxon>
    </lineage>
</organism>